<accession>A0AAE3GAC1</accession>
<comment type="caution">
    <text evidence="1">The sequence shown here is derived from an EMBL/GenBank/DDBJ whole genome shotgun (WGS) entry which is preliminary data.</text>
</comment>
<dbReference type="Proteomes" id="UP001206128">
    <property type="component" value="Unassembled WGS sequence"/>
</dbReference>
<dbReference type="EMBL" id="JAMTCK010000001">
    <property type="protein sequence ID" value="MCP2163319.1"/>
    <property type="molecule type" value="Genomic_DNA"/>
</dbReference>
<proteinExistence type="predicted"/>
<reference evidence="1" key="1">
    <citation type="submission" date="2022-06" db="EMBL/GenBank/DDBJ databases">
        <title>Genomic Encyclopedia of Archaeal and Bacterial Type Strains, Phase II (KMG-II): from individual species to whole genera.</title>
        <authorList>
            <person name="Goeker M."/>
        </authorList>
    </citation>
    <scope>NUCLEOTIDE SEQUENCE</scope>
    <source>
        <strain evidence="1">DSM 43935</strain>
    </source>
</reference>
<organism evidence="1 2">
    <name type="scientific">Goodfellowiella coeruleoviolacea</name>
    <dbReference type="NCBI Taxonomy" id="334858"/>
    <lineage>
        <taxon>Bacteria</taxon>
        <taxon>Bacillati</taxon>
        <taxon>Actinomycetota</taxon>
        <taxon>Actinomycetes</taxon>
        <taxon>Pseudonocardiales</taxon>
        <taxon>Pseudonocardiaceae</taxon>
        <taxon>Goodfellowiella</taxon>
    </lineage>
</organism>
<sequence>MEHLAIKGGMLYLNGCVFSRVRISGRIGPLMAVSPMPKPREKPSPVAEQSIIRAYESIDWALDVSGAEFTDVSLDYVPGDLVRRDPETQFLLHRQRLADLDHRALPIDADIYLSRFEHSPFDSMVAVAPKRSRHFRDLLRILERLRELGLAE</sequence>
<evidence type="ECO:0000313" key="1">
    <source>
        <dbReference type="EMBL" id="MCP2163319.1"/>
    </source>
</evidence>
<keyword evidence="2" id="KW-1185">Reference proteome</keyword>
<protein>
    <submittedName>
        <fullName evidence="1">Uncharacterized protein</fullName>
    </submittedName>
</protein>
<gene>
    <name evidence="1" type="ORF">LX83_000159</name>
</gene>
<name>A0AAE3GAC1_9PSEU</name>
<evidence type="ECO:0000313" key="2">
    <source>
        <dbReference type="Proteomes" id="UP001206128"/>
    </source>
</evidence>
<dbReference type="AlphaFoldDB" id="A0AAE3GAC1"/>